<accession>A0A5N4A6C7</accession>
<dbReference type="PROSITE" id="PS00217">
    <property type="entry name" value="SUGAR_TRANSPORT_2"/>
    <property type="match status" value="1"/>
</dbReference>
<dbReference type="PANTHER" id="PTHR48021">
    <property type="match status" value="1"/>
</dbReference>
<dbReference type="InterPro" id="IPR036259">
    <property type="entry name" value="MFS_trans_sf"/>
</dbReference>
<keyword evidence="2" id="KW-0813">Transport</keyword>
<name>A0A5N4A6C7_PHOPY</name>
<feature type="transmembrane region" description="Helical" evidence="9">
    <location>
        <begin position="138"/>
        <end position="159"/>
    </location>
</feature>
<feature type="transmembrane region" description="Helical" evidence="9">
    <location>
        <begin position="79"/>
        <end position="95"/>
    </location>
</feature>
<feature type="transmembrane region" description="Helical" evidence="9">
    <location>
        <begin position="245"/>
        <end position="267"/>
    </location>
</feature>
<evidence type="ECO:0000256" key="8">
    <source>
        <dbReference type="ARBA" id="ARBA00023180"/>
    </source>
</evidence>
<feature type="transmembrane region" description="Helical" evidence="9">
    <location>
        <begin position="310"/>
        <end position="332"/>
    </location>
</feature>
<feature type="transmembrane region" description="Helical" evidence="9">
    <location>
        <begin position="165"/>
        <end position="183"/>
    </location>
</feature>
<dbReference type="GO" id="GO:0022857">
    <property type="term" value="F:transmembrane transporter activity"/>
    <property type="evidence" value="ECO:0007669"/>
    <property type="project" value="InterPro"/>
</dbReference>
<dbReference type="SUPFAM" id="SSF103473">
    <property type="entry name" value="MFS general substrate transporter"/>
    <property type="match status" value="1"/>
</dbReference>
<evidence type="ECO:0000256" key="9">
    <source>
        <dbReference type="SAM" id="Phobius"/>
    </source>
</evidence>
<organism evidence="11 12">
    <name type="scientific">Photinus pyralis</name>
    <name type="common">Common eastern firefly</name>
    <name type="synonym">Lampyris pyralis</name>
    <dbReference type="NCBI Taxonomy" id="7054"/>
    <lineage>
        <taxon>Eukaryota</taxon>
        <taxon>Metazoa</taxon>
        <taxon>Ecdysozoa</taxon>
        <taxon>Arthropoda</taxon>
        <taxon>Hexapoda</taxon>
        <taxon>Insecta</taxon>
        <taxon>Pterygota</taxon>
        <taxon>Neoptera</taxon>
        <taxon>Endopterygota</taxon>
        <taxon>Coleoptera</taxon>
        <taxon>Polyphaga</taxon>
        <taxon>Elateriformia</taxon>
        <taxon>Elateroidea</taxon>
        <taxon>Lampyridae</taxon>
        <taxon>Lampyrinae</taxon>
        <taxon>Photinus</taxon>
    </lineage>
</organism>
<dbReference type="Proteomes" id="UP000327044">
    <property type="component" value="Unassembled WGS sequence"/>
</dbReference>
<dbReference type="InterPro" id="IPR050549">
    <property type="entry name" value="MFS_Trehalose_Transporter"/>
</dbReference>
<evidence type="ECO:0000256" key="3">
    <source>
        <dbReference type="ARBA" id="ARBA00022475"/>
    </source>
</evidence>
<keyword evidence="3" id="KW-1003">Cell membrane</keyword>
<dbReference type="InterPro" id="IPR005829">
    <property type="entry name" value="Sugar_transporter_CS"/>
</dbReference>
<evidence type="ECO:0000256" key="7">
    <source>
        <dbReference type="ARBA" id="ARBA00023136"/>
    </source>
</evidence>
<comment type="caution">
    <text evidence="11">The sequence shown here is derived from an EMBL/GenBank/DDBJ whole genome shotgun (WGS) entry which is preliminary data.</text>
</comment>
<dbReference type="AlphaFoldDB" id="A0A5N4A6C7"/>
<dbReference type="PROSITE" id="PS00216">
    <property type="entry name" value="SUGAR_TRANSPORT_1"/>
    <property type="match status" value="1"/>
</dbReference>
<evidence type="ECO:0000256" key="2">
    <source>
        <dbReference type="ARBA" id="ARBA00022448"/>
    </source>
</evidence>
<feature type="transmembrane region" description="Helical" evidence="9">
    <location>
        <begin position="279"/>
        <end position="303"/>
    </location>
</feature>
<feature type="transmembrane region" description="Helical" evidence="9">
    <location>
        <begin position="101"/>
        <end position="126"/>
    </location>
</feature>
<evidence type="ECO:0000256" key="5">
    <source>
        <dbReference type="ARBA" id="ARBA00022692"/>
    </source>
</evidence>
<dbReference type="EMBL" id="VVIM01000010">
    <property type="protein sequence ID" value="KAB0792872.1"/>
    <property type="molecule type" value="Genomic_DNA"/>
</dbReference>
<evidence type="ECO:0000313" key="11">
    <source>
        <dbReference type="EMBL" id="KAB0792872.1"/>
    </source>
</evidence>
<dbReference type="Pfam" id="PF00083">
    <property type="entry name" value="Sugar_tr"/>
    <property type="match status" value="1"/>
</dbReference>
<evidence type="ECO:0000256" key="4">
    <source>
        <dbReference type="ARBA" id="ARBA00022597"/>
    </source>
</evidence>
<comment type="subcellular location">
    <subcellularLocation>
        <location evidence="1">Cell membrane</location>
        <topology evidence="1">Multi-pass membrane protein</topology>
    </subcellularLocation>
</comment>
<keyword evidence="5 9" id="KW-0812">Transmembrane</keyword>
<protein>
    <recommendedName>
        <fullName evidence="10">Major facilitator superfamily (MFS) profile domain-containing protein</fullName>
    </recommendedName>
</protein>
<dbReference type="InParanoid" id="A0A5N4A6C7"/>
<feature type="transmembrane region" description="Helical" evidence="9">
    <location>
        <begin position="407"/>
        <end position="429"/>
    </location>
</feature>
<keyword evidence="4" id="KW-0762">Sugar transport</keyword>
<evidence type="ECO:0000313" key="12">
    <source>
        <dbReference type="Proteomes" id="UP000327044"/>
    </source>
</evidence>
<feature type="domain" description="Major facilitator superfamily (MFS) profile" evidence="10">
    <location>
        <begin position="1"/>
        <end position="435"/>
    </location>
</feature>
<evidence type="ECO:0000256" key="6">
    <source>
        <dbReference type="ARBA" id="ARBA00022989"/>
    </source>
</evidence>
<keyword evidence="12" id="KW-1185">Reference proteome</keyword>
<proteinExistence type="predicted"/>
<dbReference type="PANTHER" id="PTHR48021:SF46">
    <property type="entry name" value="MAJOR FACILITATOR SUPERFAMILY (MFS) PROFILE DOMAIN-CONTAINING PROTEIN"/>
    <property type="match status" value="1"/>
</dbReference>
<evidence type="ECO:0000259" key="10">
    <source>
        <dbReference type="PROSITE" id="PS50850"/>
    </source>
</evidence>
<dbReference type="FunFam" id="1.20.1250.20:FF:000218">
    <property type="entry name" value="facilitated trehalose transporter Tret1"/>
    <property type="match status" value="1"/>
</dbReference>
<gene>
    <name evidence="11" type="ORF">PPYR_14831</name>
</gene>
<dbReference type="OrthoDB" id="6339427at2759"/>
<dbReference type="InterPro" id="IPR003663">
    <property type="entry name" value="Sugar/inositol_transpt"/>
</dbReference>
<dbReference type="Gene3D" id="1.20.1250.20">
    <property type="entry name" value="MFS general substrate transporter like domains"/>
    <property type="match status" value="1"/>
</dbReference>
<feature type="transmembrane region" description="Helical" evidence="9">
    <location>
        <begin position="344"/>
        <end position="368"/>
    </location>
</feature>
<keyword evidence="8" id="KW-0325">Glycoprotein</keyword>
<feature type="transmembrane region" description="Helical" evidence="9">
    <location>
        <begin position="380"/>
        <end position="401"/>
    </location>
</feature>
<sequence length="457" mass="50076">MMLKGRQLQYFGTCLALLNMMGKGMHLAWPSPFLPILEGDPSTAITKDEGSWIATSYLISDPLGDIIISLLLNRIGRKYSLLVSAIPFLISWIIIAPTQRFGFIILARLIAGIGGGAIFTVLPIYIGELADPQIRGSLISLMVIVISVGALSINILGYYVTITHASIICALPSVLFLLLFPFLPETPNYYIVKGNMDKAREMLTKIRGKVVGDEEIKELVKNNEEGLVRAGVLDLFRVASNRKGLFIFMGTMTAQQVAGIVPIMYFYTQTIFIEAAADFPVIASTAILYLVLIVCSVISAALIDRLGRRPLLLTSTACCCLALLMEGVNLYLTGKGGGNSGFTWMTIGNISFLIVGYSIGLLTLPSIFMSELFPLNIKGVAVCFCNMFFSIMATTVTKLFQFTNDQYGLYVPFFVFSGLCFVTLVYVAISVPETKKKTLEQIQMELRVADGESKTKL</sequence>
<keyword evidence="7 9" id="KW-0472">Membrane</keyword>
<keyword evidence="6 9" id="KW-1133">Transmembrane helix</keyword>
<dbReference type="PRINTS" id="PR00171">
    <property type="entry name" value="SUGRTRNSPORT"/>
</dbReference>
<evidence type="ECO:0000256" key="1">
    <source>
        <dbReference type="ARBA" id="ARBA00004651"/>
    </source>
</evidence>
<dbReference type="PROSITE" id="PS50850">
    <property type="entry name" value="MFS"/>
    <property type="match status" value="1"/>
</dbReference>
<dbReference type="InterPro" id="IPR005828">
    <property type="entry name" value="MFS_sugar_transport-like"/>
</dbReference>
<dbReference type="InterPro" id="IPR020846">
    <property type="entry name" value="MFS_dom"/>
</dbReference>
<dbReference type="GO" id="GO:0005886">
    <property type="term" value="C:plasma membrane"/>
    <property type="evidence" value="ECO:0007669"/>
    <property type="project" value="UniProtKB-SubCell"/>
</dbReference>
<reference evidence="11 12" key="1">
    <citation type="journal article" date="2018" name="Elife">
        <title>Firefly genomes illuminate parallel origins of bioluminescence in beetles.</title>
        <authorList>
            <person name="Fallon T.R."/>
            <person name="Lower S.E."/>
            <person name="Chang C.H."/>
            <person name="Bessho-Uehara M."/>
            <person name="Martin G.J."/>
            <person name="Bewick A.J."/>
            <person name="Behringer M."/>
            <person name="Debat H.J."/>
            <person name="Wong I."/>
            <person name="Day J.C."/>
            <person name="Suvorov A."/>
            <person name="Silva C.J."/>
            <person name="Stanger-Hall K.F."/>
            <person name="Hall D.W."/>
            <person name="Schmitz R.J."/>
            <person name="Nelson D.R."/>
            <person name="Lewis S.M."/>
            <person name="Shigenobu S."/>
            <person name="Bybee S.M."/>
            <person name="Larracuente A.M."/>
            <person name="Oba Y."/>
            <person name="Weng J.K."/>
        </authorList>
    </citation>
    <scope>NUCLEOTIDE SEQUENCE [LARGE SCALE GENOMIC DNA]</scope>
    <source>
        <strain evidence="11">1611_PpyrPB1</strain>
        <tissue evidence="11">Whole body</tissue>
    </source>
</reference>